<gene>
    <name evidence="1" type="ORF">HBF32_05700</name>
</gene>
<dbReference type="SUPFAM" id="SSF55729">
    <property type="entry name" value="Acyl-CoA N-acyltransferases (Nat)"/>
    <property type="match status" value="1"/>
</dbReference>
<evidence type="ECO:0000313" key="2">
    <source>
        <dbReference type="Proteomes" id="UP000518878"/>
    </source>
</evidence>
<reference evidence="1 2" key="1">
    <citation type="journal article" date="2006" name="Int. J. Syst. Evol. Microbiol.">
        <title>Dyella yeojuensis sp. nov., isolated from greenhouse soil in Korea.</title>
        <authorList>
            <person name="Kim B.Y."/>
            <person name="Weon H.Y."/>
            <person name="Lee K.H."/>
            <person name="Seok S.J."/>
            <person name="Kwon S.W."/>
            <person name="Go S.J."/>
            <person name="Stackebrandt E."/>
        </authorList>
    </citation>
    <scope>NUCLEOTIDE SEQUENCE [LARGE SCALE GENOMIC DNA]</scope>
    <source>
        <strain evidence="1 2">DSM 17673</strain>
    </source>
</reference>
<comment type="caution">
    <text evidence="1">The sequence shown here is derived from an EMBL/GenBank/DDBJ whole genome shotgun (WGS) entry which is preliminary data.</text>
</comment>
<organism evidence="1 2">
    <name type="scientific">Luteibacter yeojuensis</name>
    <dbReference type="NCBI Taxonomy" id="345309"/>
    <lineage>
        <taxon>Bacteria</taxon>
        <taxon>Pseudomonadati</taxon>
        <taxon>Pseudomonadota</taxon>
        <taxon>Gammaproteobacteria</taxon>
        <taxon>Lysobacterales</taxon>
        <taxon>Rhodanobacteraceae</taxon>
        <taxon>Luteibacter</taxon>
    </lineage>
</organism>
<dbReference type="AlphaFoldDB" id="A0A7X5QT55"/>
<dbReference type="EMBL" id="JAAQTL010000001">
    <property type="protein sequence ID" value="NID14961.1"/>
    <property type="molecule type" value="Genomic_DNA"/>
</dbReference>
<dbReference type="RefSeq" id="WP_166698741.1">
    <property type="nucleotide sequence ID" value="NZ_JAAQTL010000001.1"/>
</dbReference>
<name>A0A7X5QT55_9GAMM</name>
<keyword evidence="2" id="KW-1185">Reference proteome</keyword>
<protein>
    <recommendedName>
        <fullName evidence="3">N-acetyltransferase domain-containing protein</fullName>
    </recommendedName>
</protein>
<dbReference type="Proteomes" id="UP000518878">
    <property type="component" value="Unassembled WGS sequence"/>
</dbReference>
<proteinExistence type="predicted"/>
<evidence type="ECO:0008006" key="3">
    <source>
        <dbReference type="Google" id="ProtNLM"/>
    </source>
</evidence>
<sequence length="152" mass="16846">MTITVRLAGLEDLTRLVILGRVAHGASNYRDIPFNAGHTRDMFRGAVLLKGQDVLIAERADGSLCGFLIAMTIELPFSPRKYATDGAFYAEQGGDVLLDAFVEWARKKHVARIDLSVSQDDPGDRIDHLYQRKGLARTGGMYLMKIPLETKP</sequence>
<dbReference type="InterPro" id="IPR016181">
    <property type="entry name" value="Acyl_CoA_acyltransferase"/>
</dbReference>
<evidence type="ECO:0000313" key="1">
    <source>
        <dbReference type="EMBL" id="NID14961.1"/>
    </source>
</evidence>
<dbReference type="Gene3D" id="3.40.630.30">
    <property type="match status" value="1"/>
</dbReference>
<accession>A0A7X5QT55</accession>